<dbReference type="GO" id="GO:0005886">
    <property type="term" value="C:plasma membrane"/>
    <property type="evidence" value="ECO:0007669"/>
    <property type="project" value="TreeGrafter"/>
</dbReference>
<dbReference type="SUPFAM" id="SSF111331">
    <property type="entry name" value="NAD kinase/diacylglycerol kinase-like"/>
    <property type="match status" value="1"/>
</dbReference>
<dbReference type="Pfam" id="PF00781">
    <property type="entry name" value="DAGK_cat"/>
    <property type="match status" value="1"/>
</dbReference>
<dbReference type="GO" id="GO:0016301">
    <property type="term" value="F:kinase activity"/>
    <property type="evidence" value="ECO:0007669"/>
    <property type="project" value="UniProtKB-KW"/>
</dbReference>
<dbReference type="eggNOG" id="COG1597">
    <property type="taxonomic scope" value="Bacteria"/>
</dbReference>
<evidence type="ECO:0000256" key="8">
    <source>
        <dbReference type="ARBA" id="ARBA00022840"/>
    </source>
</evidence>
<evidence type="ECO:0000256" key="2">
    <source>
        <dbReference type="ARBA" id="ARBA00005983"/>
    </source>
</evidence>
<dbReference type="Gene3D" id="3.40.50.10330">
    <property type="entry name" value="Probable inorganic polyphosphate/atp-NAD kinase, domain 1"/>
    <property type="match status" value="1"/>
</dbReference>
<proteinExistence type="inferred from homology"/>
<dbReference type="SMART" id="SM00046">
    <property type="entry name" value="DAGKc"/>
    <property type="match status" value="1"/>
</dbReference>
<dbReference type="EMBL" id="MAPZ01000009">
    <property type="protein sequence ID" value="OBY12436.1"/>
    <property type="molecule type" value="Genomic_DNA"/>
</dbReference>
<sequence>MTHVFIVNPFAGGGKSLKILNKIKEVCNKENIDYIVRFTKAPNDATKIAREYENLGGIIYSVGGDGTMNEVLNGIVGSKNLFGILPAGSGNDFHRVLMAMDEISPTIDIGKINDRYFINIACIGIDADVANNVSIMKKTKIPASQIYNISILYTFFKYKYKDLEFNLNNSQIKDKFTLLAICNGKYYGGGYKIAPNAELSDGLFDIYFAKKISKLRIPSLFLKLIKGSHEKSPIIHKGKSDSLIIKTDEDIVCNVDGEQLIARNFNVQIIQNAITLYNNKELTEQFLSVN</sequence>
<name>A0A174RDN0_9CLOT</name>
<evidence type="ECO:0000256" key="6">
    <source>
        <dbReference type="ARBA" id="ARBA00022741"/>
    </source>
</evidence>
<dbReference type="GeneID" id="42777847"/>
<dbReference type="GO" id="GO:0005524">
    <property type="term" value="F:ATP binding"/>
    <property type="evidence" value="ECO:0007669"/>
    <property type="project" value="UniProtKB-KW"/>
</dbReference>
<keyword evidence="4" id="KW-0808">Transferase</keyword>
<evidence type="ECO:0000313" key="14">
    <source>
        <dbReference type="EMBL" id="OBY12436.1"/>
    </source>
</evidence>
<keyword evidence="15" id="KW-1185">Reference proteome</keyword>
<evidence type="ECO:0000256" key="10">
    <source>
        <dbReference type="ARBA" id="ARBA00023098"/>
    </source>
</evidence>
<keyword evidence="5" id="KW-0479">Metal-binding</keyword>
<dbReference type="Pfam" id="PF19279">
    <property type="entry name" value="YegS_C"/>
    <property type="match status" value="1"/>
</dbReference>
<gene>
    <name evidence="14" type="ORF">CP373A1_02245</name>
</gene>
<evidence type="ECO:0000256" key="1">
    <source>
        <dbReference type="ARBA" id="ARBA00001946"/>
    </source>
</evidence>
<keyword evidence="11" id="KW-0594">Phospholipid biosynthesis</keyword>
<dbReference type="Proteomes" id="UP000092714">
    <property type="component" value="Unassembled WGS sequence"/>
</dbReference>
<evidence type="ECO:0000256" key="3">
    <source>
        <dbReference type="ARBA" id="ARBA00022516"/>
    </source>
</evidence>
<evidence type="ECO:0000256" key="9">
    <source>
        <dbReference type="ARBA" id="ARBA00022842"/>
    </source>
</evidence>
<dbReference type="Gene3D" id="2.60.200.40">
    <property type="match status" value="1"/>
</dbReference>
<dbReference type="InterPro" id="IPR045540">
    <property type="entry name" value="YegS/DAGK_C"/>
</dbReference>
<dbReference type="InterPro" id="IPR017438">
    <property type="entry name" value="ATP-NAD_kinase_N"/>
</dbReference>
<dbReference type="GO" id="GO:0046872">
    <property type="term" value="F:metal ion binding"/>
    <property type="evidence" value="ECO:0007669"/>
    <property type="project" value="UniProtKB-KW"/>
</dbReference>
<dbReference type="PANTHER" id="PTHR12358:SF106">
    <property type="entry name" value="LIPID KINASE YEGS"/>
    <property type="match status" value="1"/>
</dbReference>
<dbReference type="PROSITE" id="PS50146">
    <property type="entry name" value="DAGK"/>
    <property type="match status" value="1"/>
</dbReference>
<feature type="domain" description="DAGKc" evidence="13">
    <location>
        <begin position="1"/>
        <end position="127"/>
    </location>
</feature>
<comment type="caution">
    <text evidence="14">The sequence shown here is derived from an EMBL/GenBank/DDBJ whole genome shotgun (WGS) entry which is preliminary data.</text>
</comment>
<evidence type="ECO:0000313" key="15">
    <source>
        <dbReference type="Proteomes" id="UP000092714"/>
    </source>
</evidence>
<keyword evidence="3" id="KW-0444">Lipid biosynthesis</keyword>
<comment type="cofactor">
    <cofactor evidence="1">
        <name>Mg(2+)</name>
        <dbReference type="ChEBI" id="CHEBI:18420"/>
    </cofactor>
</comment>
<comment type="similarity">
    <text evidence="2">Belongs to the diacylglycerol/lipid kinase family.</text>
</comment>
<keyword evidence="10" id="KW-0443">Lipid metabolism</keyword>
<accession>A0A174RDN0</accession>
<dbReference type="InterPro" id="IPR050187">
    <property type="entry name" value="Lipid_Phosphate_FormReg"/>
</dbReference>
<keyword evidence="6" id="KW-0547">Nucleotide-binding</keyword>
<evidence type="ECO:0000259" key="13">
    <source>
        <dbReference type="PROSITE" id="PS50146"/>
    </source>
</evidence>
<evidence type="ECO:0000256" key="4">
    <source>
        <dbReference type="ARBA" id="ARBA00022679"/>
    </source>
</evidence>
<dbReference type="PANTHER" id="PTHR12358">
    <property type="entry name" value="SPHINGOSINE KINASE"/>
    <property type="match status" value="1"/>
</dbReference>
<protein>
    <recommendedName>
        <fullName evidence="13">DAGKc domain-containing protein</fullName>
    </recommendedName>
</protein>
<keyword evidence="12" id="KW-1208">Phospholipid metabolism</keyword>
<keyword evidence="8" id="KW-0067">ATP-binding</keyword>
<dbReference type="OrthoDB" id="9786026at2"/>
<evidence type="ECO:0000256" key="12">
    <source>
        <dbReference type="ARBA" id="ARBA00023264"/>
    </source>
</evidence>
<reference evidence="14 15" key="1">
    <citation type="submission" date="2016-06" db="EMBL/GenBank/DDBJ databases">
        <authorList>
            <person name="Kjaerup R.B."/>
            <person name="Dalgaard T.S."/>
            <person name="Juul-Madsen H.R."/>
        </authorList>
    </citation>
    <scope>NUCLEOTIDE SEQUENCE [LARGE SCALE GENOMIC DNA]</scope>
    <source>
        <strain evidence="14 15">373-A1</strain>
    </source>
</reference>
<evidence type="ECO:0000256" key="5">
    <source>
        <dbReference type="ARBA" id="ARBA00022723"/>
    </source>
</evidence>
<dbReference type="InterPro" id="IPR016064">
    <property type="entry name" value="NAD/diacylglycerol_kinase_sf"/>
</dbReference>
<dbReference type="AlphaFoldDB" id="A0A174RDN0"/>
<dbReference type="GO" id="GO:0008654">
    <property type="term" value="P:phospholipid biosynthetic process"/>
    <property type="evidence" value="ECO:0007669"/>
    <property type="project" value="UniProtKB-KW"/>
</dbReference>
<evidence type="ECO:0000256" key="11">
    <source>
        <dbReference type="ARBA" id="ARBA00023209"/>
    </source>
</evidence>
<dbReference type="RefSeq" id="WP_051196079.1">
    <property type="nucleotide sequence ID" value="NZ_CABJAZ010000003.1"/>
</dbReference>
<keyword evidence="9" id="KW-0460">Magnesium</keyword>
<dbReference type="InterPro" id="IPR001206">
    <property type="entry name" value="Diacylglycerol_kinase_cat_dom"/>
</dbReference>
<keyword evidence="7" id="KW-0418">Kinase</keyword>
<organism evidence="14 15">
    <name type="scientific">Clostridium paraputrificum</name>
    <dbReference type="NCBI Taxonomy" id="29363"/>
    <lineage>
        <taxon>Bacteria</taxon>
        <taxon>Bacillati</taxon>
        <taxon>Bacillota</taxon>
        <taxon>Clostridia</taxon>
        <taxon>Eubacteriales</taxon>
        <taxon>Clostridiaceae</taxon>
        <taxon>Clostridium</taxon>
    </lineage>
</organism>
<dbReference type="InterPro" id="IPR005218">
    <property type="entry name" value="Diacylglycerol/lipid_kinase"/>
</dbReference>
<evidence type="ECO:0000256" key="7">
    <source>
        <dbReference type="ARBA" id="ARBA00022777"/>
    </source>
</evidence>
<dbReference type="NCBIfam" id="TIGR00147">
    <property type="entry name" value="YegS/Rv2252/BmrU family lipid kinase"/>
    <property type="match status" value="1"/>
</dbReference>